<protein>
    <submittedName>
        <fullName evidence="2">Ankyrin repeat-containing domain protein</fullName>
    </submittedName>
</protein>
<evidence type="ECO:0000313" key="2">
    <source>
        <dbReference type="EMBL" id="KAK4198212.1"/>
    </source>
</evidence>
<organism evidence="2 3">
    <name type="scientific">Triangularia verruculosa</name>
    <dbReference type="NCBI Taxonomy" id="2587418"/>
    <lineage>
        <taxon>Eukaryota</taxon>
        <taxon>Fungi</taxon>
        <taxon>Dikarya</taxon>
        <taxon>Ascomycota</taxon>
        <taxon>Pezizomycotina</taxon>
        <taxon>Sordariomycetes</taxon>
        <taxon>Sordariomycetidae</taxon>
        <taxon>Sordariales</taxon>
        <taxon>Podosporaceae</taxon>
        <taxon>Triangularia</taxon>
    </lineage>
</organism>
<dbReference type="Gene3D" id="1.25.40.20">
    <property type="entry name" value="Ankyrin repeat-containing domain"/>
    <property type="match status" value="2"/>
</dbReference>
<dbReference type="InterPro" id="IPR002110">
    <property type="entry name" value="Ankyrin_rpt"/>
</dbReference>
<reference evidence="2" key="2">
    <citation type="submission" date="2023-05" db="EMBL/GenBank/DDBJ databases">
        <authorList>
            <consortium name="Lawrence Berkeley National Laboratory"/>
            <person name="Steindorff A."/>
            <person name="Hensen N."/>
            <person name="Bonometti L."/>
            <person name="Westerberg I."/>
            <person name="Brannstrom I.O."/>
            <person name="Guillou S."/>
            <person name="Cros-Aarteil S."/>
            <person name="Calhoun S."/>
            <person name="Haridas S."/>
            <person name="Kuo A."/>
            <person name="Mondo S."/>
            <person name="Pangilinan J."/>
            <person name="Riley R."/>
            <person name="Labutti K."/>
            <person name="Andreopoulos B."/>
            <person name="Lipzen A."/>
            <person name="Chen C."/>
            <person name="Yanf M."/>
            <person name="Daum C."/>
            <person name="Ng V."/>
            <person name="Clum A."/>
            <person name="Ohm R."/>
            <person name="Martin F."/>
            <person name="Silar P."/>
            <person name="Natvig D."/>
            <person name="Lalanne C."/>
            <person name="Gautier V."/>
            <person name="Ament-Velasquez S.L."/>
            <person name="Kruys A."/>
            <person name="Hutchinson M.I."/>
            <person name="Powell A.J."/>
            <person name="Barry K."/>
            <person name="Miller A.N."/>
            <person name="Grigoriev I.V."/>
            <person name="Debuchy R."/>
            <person name="Gladieux P."/>
            <person name="Thoren M.H."/>
            <person name="Johannesson H."/>
        </authorList>
    </citation>
    <scope>NUCLEOTIDE SEQUENCE</scope>
    <source>
        <strain evidence="2">CBS 315.58</strain>
    </source>
</reference>
<feature type="region of interest" description="Disordered" evidence="1">
    <location>
        <begin position="711"/>
        <end position="762"/>
    </location>
</feature>
<dbReference type="PANTHER" id="PTHR10039:SF14">
    <property type="entry name" value="NACHT DOMAIN-CONTAINING PROTEIN"/>
    <property type="match status" value="1"/>
</dbReference>
<dbReference type="Pfam" id="PF12796">
    <property type="entry name" value="Ank_2"/>
    <property type="match status" value="1"/>
</dbReference>
<dbReference type="AlphaFoldDB" id="A0AAN6XGL6"/>
<accession>A0AAN6XGL6</accession>
<sequence>MAPIYHSTSGESWRLLSIHPKTLKFCFGRWREGRSQNVFQWVILVIPRIIWLFQESNSLSQMLVIIDKIPQEVHDLYNDIILDIMRKQPAQSLKLFQWVCFGFKPFSVSEIRCAMNVDAIASMAGKSFEDWGKENYHISSDGQMRKLLRSLSGGLVEIVSSGVQLIHQSVRDFLFDAGFRILDPGTATDENAITGEGHSRIGRCCLVYYLAVRKKYLTRFHTFTRREIQSLTNHHSLLRYCLEHWLRHISTAEERGIYQSDLIDFFPASSSHRLTHWELMVASLDINTNQPTSILSQGLGTTLLHEAVRHRIRSLIPPLLSIVSIKARDAYGRTPLSIAAGQDTSDPETIQLLFRHPNIDLNSKDINGRTALSYTVESNDAATFRMLLTRPTFDWTANFQHEYKMGLRVGSTLYHTVSLQGTNILLEMLAHPKLGSIDGRSLVNAALDSWGYCPPSRCHCKIPELLRILLEHRNTSTHVSLNREMGDVQAEHPDWKTIPLAPLLYFTRHNHYLHVLRYLLEYPDVHINARDRHGWCVLHHAICDAFNLHKVSDQDIDRLCERLRLILRDDRLDVNSPNTKGDTPFLFALKILTGQTEKNKTQLIAAIKVMLSHQYLDVNRRTNFGSGMHPICFAVDHRLSLIVSPLLSDRRLALRSDERNLVMDYMRASDAGFESEGRMVSSSGIPDTETDDDELSLEQIFSGMSELSDRDRLHLQTDRTRRVSDLSDSPVWSNPEEAGEDPPTQSLRTSFWSSIFKKRKGQ</sequence>
<dbReference type="EMBL" id="MU863949">
    <property type="protein sequence ID" value="KAK4198212.1"/>
    <property type="molecule type" value="Genomic_DNA"/>
</dbReference>
<dbReference type="Proteomes" id="UP001303160">
    <property type="component" value="Unassembled WGS sequence"/>
</dbReference>
<dbReference type="SUPFAM" id="SSF48403">
    <property type="entry name" value="Ankyrin repeat"/>
    <property type="match status" value="1"/>
</dbReference>
<keyword evidence="3" id="KW-1185">Reference proteome</keyword>
<evidence type="ECO:0000256" key="1">
    <source>
        <dbReference type="SAM" id="MobiDB-lite"/>
    </source>
</evidence>
<proteinExistence type="predicted"/>
<evidence type="ECO:0000313" key="3">
    <source>
        <dbReference type="Proteomes" id="UP001303160"/>
    </source>
</evidence>
<dbReference type="PANTHER" id="PTHR10039">
    <property type="entry name" value="AMELOGENIN"/>
    <property type="match status" value="1"/>
</dbReference>
<reference evidence="2" key="1">
    <citation type="journal article" date="2023" name="Mol. Phylogenet. Evol.">
        <title>Genome-scale phylogeny and comparative genomics of the fungal order Sordariales.</title>
        <authorList>
            <person name="Hensen N."/>
            <person name="Bonometti L."/>
            <person name="Westerberg I."/>
            <person name="Brannstrom I.O."/>
            <person name="Guillou S."/>
            <person name="Cros-Aarteil S."/>
            <person name="Calhoun S."/>
            <person name="Haridas S."/>
            <person name="Kuo A."/>
            <person name="Mondo S."/>
            <person name="Pangilinan J."/>
            <person name="Riley R."/>
            <person name="LaButti K."/>
            <person name="Andreopoulos B."/>
            <person name="Lipzen A."/>
            <person name="Chen C."/>
            <person name="Yan M."/>
            <person name="Daum C."/>
            <person name="Ng V."/>
            <person name="Clum A."/>
            <person name="Steindorff A."/>
            <person name="Ohm R.A."/>
            <person name="Martin F."/>
            <person name="Silar P."/>
            <person name="Natvig D.O."/>
            <person name="Lalanne C."/>
            <person name="Gautier V."/>
            <person name="Ament-Velasquez S.L."/>
            <person name="Kruys A."/>
            <person name="Hutchinson M.I."/>
            <person name="Powell A.J."/>
            <person name="Barry K."/>
            <person name="Miller A.N."/>
            <person name="Grigoriev I.V."/>
            <person name="Debuchy R."/>
            <person name="Gladieux P."/>
            <person name="Hiltunen Thoren M."/>
            <person name="Johannesson H."/>
        </authorList>
    </citation>
    <scope>NUCLEOTIDE SEQUENCE</scope>
    <source>
        <strain evidence="2">CBS 315.58</strain>
    </source>
</reference>
<feature type="compositionally biased region" description="Basic and acidic residues" evidence="1">
    <location>
        <begin position="711"/>
        <end position="725"/>
    </location>
</feature>
<gene>
    <name evidence="2" type="ORF">QBC40DRAFT_331756</name>
</gene>
<dbReference type="SMART" id="SM00248">
    <property type="entry name" value="ANK"/>
    <property type="match status" value="3"/>
</dbReference>
<dbReference type="InterPro" id="IPR036770">
    <property type="entry name" value="Ankyrin_rpt-contain_sf"/>
</dbReference>
<name>A0AAN6XGL6_9PEZI</name>
<feature type="compositionally biased region" description="Polar residues" evidence="1">
    <location>
        <begin position="743"/>
        <end position="753"/>
    </location>
</feature>
<comment type="caution">
    <text evidence="2">The sequence shown here is derived from an EMBL/GenBank/DDBJ whole genome shotgun (WGS) entry which is preliminary data.</text>
</comment>